<dbReference type="EMBL" id="JANIPJ010000011">
    <property type="protein sequence ID" value="MCR2805437.1"/>
    <property type="molecule type" value="Genomic_DNA"/>
</dbReference>
<dbReference type="InterPro" id="IPR050177">
    <property type="entry name" value="Lipid_A_modif_metabolic_enz"/>
</dbReference>
<dbReference type="RefSeq" id="WP_257447848.1">
    <property type="nucleotide sequence ID" value="NZ_JANIPJ010000011.1"/>
</dbReference>
<dbReference type="PANTHER" id="PTHR43245">
    <property type="entry name" value="BIFUNCTIONAL POLYMYXIN RESISTANCE PROTEIN ARNA"/>
    <property type="match status" value="1"/>
</dbReference>
<keyword evidence="3" id="KW-1185">Reference proteome</keyword>
<gene>
    <name evidence="2" type="ORF">NQZ67_16235</name>
</gene>
<name>A0A9X2MXU5_9BACL</name>
<accession>A0A9X2MXU5</accession>
<dbReference type="Proteomes" id="UP001141950">
    <property type="component" value="Unassembled WGS sequence"/>
</dbReference>
<dbReference type="Pfam" id="PF01370">
    <property type="entry name" value="Epimerase"/>
    <property type="match status" value="1"/>
</dbReference>
<reference evidence="2" key="1">
    <citation type="submission" date="2022-08" db="EMBL/GenBank/DDBJ databases">
        <title>The genomic sequence of strain Paenibacillus sp. SCIV0701.</title>
        <authorList>
            <person name="Zhao H."/>
        </authorList>
    </citation>
    <scope>NUCLEOTIDE SEQUENCE</scope>
    <source>
        <strain evidence="2">SCIV0701</strain>
    </source>
</reference>
<sequence length="306" mass="34078">MHVILGTGPLGRSVMKELQMRGEPYRIVNSSGRYPWTEHISVEKADLMDVNQAKSAIAGASVVYQCVQPPYHKWSSLFERLQENIIEAAKAANAKLVAAENMYMYGEAKGEIHEELPYVAATKKGRIRAKLAERLLDLHRRGELQVVIGRGSDFYGPGVTNSSAGSMMFRPLVSGKPVSILGKLDVKHTYTYIEDFGKALVTLGQTDNAYGEAWHVPNSKTVTVREFVELAAQLAGVKATIKPMGKGMLRIGGLFMPTARESIEMFYQFEKDFVISNRKYTERFGQPATPLDVALAATVEWYRKQI</sequence>
<proteinExistence type="predicted"/>
<dbReference type="Gene3D" id="3.40.50.720">
    <property type="entry name" value="NAD(P)-binding Rossmann-like Domain"/>
    <property type="match status" value="1"/>
</dbReference>
<protein>
    <submittedName>
        <fullName evidence="2">NAD-dependent epimerase/dehydratase family protein</fullName>
    </submittedName>
</protein>
<organism evidence="2 3">
    <name type="scientific">Paenibacillus soyae</name>
    <dbReference type="NCBI Taxonomy" id="2969249"/>
    <lineage>
        <taxon>Bacteria</taxon>
        <taxon>Bacillati</taxon>
        <taxon>Bacillota</taxon>
        <taxon>Bacilli</taxon>
        <taxon>Bacillales</taxon>
        <taxon>Paenibacillaceae</taxon>
        <taxon>Paenibacillus</taxon>
    </lineage>
</organism>
<dbReference type="InterPro" id="IPR036291">
    <property type="entry name" value="NAD(P)-bd_dom_sf"/>
</dbReference>
<comment type="caution">
    <text evidence="2">The sequence shown here is derived from an EMBL/GenBank/DDBJ whole genome shotgun (WGS) entry which is preliminary data.</text>
</comment>
<dbReference type="SUPFAM" id="SSF51735">
    <property type="entry name" value="NAD(P)-binding Rossmann-fold domains"/>
    <property type="match status" value="1"/>
</dbReference>
<evidence type="ECO:0000313" key="2">
    <source>
        <dbReference type="EMBL" id="MCR2805437.1"/>
    </source>
</evidence>
<evidence type="ECO:0000313" key="3">
    <source>
        <dbReference type="Proteomes" id="UP001141950"/>
    </source>
</evidence>
<dbReference type="PANTHER" id="PTHR43245:SF13">
    <property type="entry name" value="UDP-D-APIOSE_UDP-D-XYLOSE SYNTHASE 2"/>
    <property type="match status" value="1"/>
</dbReference>
<feature type="domain" description="NAD-dependent epimerase/dehydratase" evidence="1">
    <location>
        <begin position="6"/>
        <end position="207"/>
    </location>
</feature>
<dbReference type="InterPro" id="IPR001509">
    <property type="entry name" value="Epimerase_deHydtase"/>
</dbReference>
<dbReference type="AlphaFoldDB" id="A0A9X2MXU5"/>
<evidence type="ECO:0000259" key="1">
    <source>
        <dbReference type="Pfam" id="PF01370"/>
    </source>
</evidence>